<dbReference type="Gene3D" id="3.30.565.10">
    <property type="entry name" value="Histidine kinase-like ATPase, C-terminal domain"/>
    <property type="match status" value="1"/>
</dbReference>
<dbReference type="PROSITE" id="PS50113">
    <property type="entry name" value="PAC"/>
    <property type="match status" value="2"/>
</dbReference>
<evidence type="ECO:0000256" key="1">
    <source>
        <dbReference type="ARBA" id="ARBA00000085"/>
    </source>
</evidence>
<dbReference type="PANTHER" id="PTHR43065">
    <property type="entry name" value="SENSOR HISTIDINE KINASE"/>
    <property type="match status" value="1"/>
</dbReference>
<evidence type="ECO:0000256" key="7">
    <source>
        <dbReference type="ARBA" id="ARBA00022840"/>
    </source>
</evidence>
<dbReference type="RefSeq" id="WP_310343537.1">
    <property type="nucleotide sequence ID" value="NZ_JAVDXO010000005.1"/>
</dbReference>
<evidence type="ECO:0000256" key="4">
    <source>
        <dbReference type="ARBA" id="ARBA00022679"/>
    </source>
</evidence>
<dbReference type="Pfam" id="PF00989">
    <property type="entry name" value="PAS"/>
    <property type="match status" value="1"/>
</dbReference>
<dbReference type="CDD" id="cd00082">
    <property type="entry name" value="HisKA"/>
    <property type="match status" value="1"/>
</dbReference>
<keyword evidence="7" id="KW-0067">ATP-binding</keyword>
<evidence type="ECO:0000256" key="3">
    <source>
        <dbReference type="ARBA" id="ARBA00022553"/>
    </source>
</evidence>
<evidence type="ECO:0000256" key="2">
    <source>
        <dbReference type="ARBA" id="ARBA00012438"/>
    </source>
</evidence>
<evidence type="ECO:0000256" key="6">
    <source>
        <dbReference type="ARBA" id="ARBA00022777"/>
    </source>
</evidence>
<dbReference type="PRINTS" id="PR00344">
    <property type="entry name" value="BCTRLSENSOR"/>
</dbReference>
<dbReference type="InterPro" id="IPR013767">
    <property type="entry name" value="PAS_fold"/>
</dbReference>
<dbReference type="Gene3D" id="1.10.287.130">
    <property type="match status" value="1"/>
</dbReference>
<dbReference type="InterPro" id="IPR000014">
    <property type="entry name" value="PAS"/>
</dbReference>
<dbReference type="InterPro" id="IPR003594">
    <property type="entry name" value="HATPase_dom"/>
</dbReference>
<evidence type="ECO:0000259" key="11">
    <source>
        <dbReference type="PROSITE" id="PS50113"/>
    </source>
</evidence>
<protein>
    <recommendedName>
        <fullName evidence="2">histidine kinase</fullName>
        <ecNumber evidence="2">2.7.13.3</ecNumber>
    </recommendedName>
</protein>
<dbReference type="InterPro" id="IPR035965">
    <property type="entry name" value="PAS-like_dom_sf"/>
</dbReference>
<dbReference type="PROSITE" id="PS50109">
    <property type="entry name" value="HIS_KIN"/>
    <property type="match status" value="1"/>
</dbReference>
<dbReference type="InterPro" id="IPR004358">
    <property type="entry name" value="Sig_transdc_His_kin-like_C"/>
</dbReference>
<dbReference type="CDD" id="cd00130">
    <property type="entry name" value="PAS"/>
    <property type="match status" value="3"/>
</dbReference>
<dbReference type="InterPro" id="IPR003661">
    <property type="entry name" value="HisK_dim/P_dom"/>
</dbReference>
<dbReference type="Gene3D" id="3.30.450.20">
    <property type="entry name" value="PAS domain"/>
    <property type="match status" value="3"/>
</dbReference>
<comment type="caution">
    <text evidence="12">The sequence shown here is derived from an EMBL/GenBank/DDBJ whole genome shotgun (WGS) entry which is preliminary data.</text>
</comment>
<evidence type="ECO:0000259" key="10">
    <source>
        <dbReference type="PROSITE" id="PS50112"/>
    </source>
</evidence>
<dbReference type="EC" id="2.7.13.3" evidence="2"/>
<proteinExistence type="predicted"/>
<dbReference type="PROSITE" id="PS50112">
    <property type="entry name" value="PAS"/>
    <property type="match status" value="2"/>
</dbReference>
<reference evidence="12 13" key="1">
    <citation type="submission" date="2023-07" db="EMBL/GenBank/DDBJ databases">
        <title>Sorghum-associated microbial communities from plants grown in Nebraska, USA.</title>
        <authorList>
            <person name="Schachtman D."/>
        </authorList>
    </citation>
    <scope>NUCLEOTIDE SEQUENCE [LARGE SCALE GENOMIC DNA]</scope>
    <source>
        <strain evidence="12 13">BE308</strain>
    </source>
</reference>
<feature type="domain" description="PAC" evidence="11">
    <location>
        <begin position="343"/>
        <end position="393"/>
    </location>
</feature>
<dbReference type="Pfam" id="PF13426">
    <property type="entry name" value="PAS_9"/>
    <property type="match status" value="1"/>
</dbReference>
<keyword evidence="4" id="KW-0808">Transferase</keyword>
<dbReference type="SMART" id="SM00387">
    <property type="entry name" value="HATPase_c"/>
    <property type="match status" value="1"/>
</dbReference>
<dbReference type="Pfam" id="PF02518">
    <property type="entry name" value="HATPase_c"/>
    <property type="match status" value="1"/>
</dbReference>
<dbReference type="NCBIfam" id="TIGR00229">
    <property type="entry name" value="sensory_box"/>
    <property type="match status" value="3"/>
</dbReference>
<dbReference type="Proteomes" id="UP001268089">
    <property type="component" value="Unassembled WGS sequence"/>
</dbReference>
<evidence type="ECO:0000259" key="9">
    <source>
        <dbReference type="PROSITE" id="PS50109"/>
    </source>
</evidence>
<dbReference type="InterPro" id="IPR000700">
    <property type="entry name" value="PAS-assoc_C"/>
</dbReference>
<dbReference type="InterPro" id="IPR001610">
    <property type="entry name" value="PAC"/>
</dbReference>
<keyword evidence="13" id="KW-1185">Reference proteome</keyword>
<keyword evidence="6" id="KW-0418">Kinase</keyword>
<dbReference type="SUPFAM" id="SSF55874">
    <property type="entry name" value="ATPase domain of HSP90 chaperone/DNA topoisomerase II/histidine kinase"/>
    <property type="match status" value="1"/>
</dbReference>
<feature type="domain" description="Histidine kinase" evidence="9">
    <location>
        <begin position="445"/>
        <end position="676"/>
    </location>
</feature>
<evidence type="ECO:0000313" key="12">
    <source>
        <dbReference type="EMBL" id="MDR7307348.1"/>
    </source>
</evidence>
<name>A0ABU1ZP88_9BURK</name>
<evidence type="ECO:0000256" key="5">
    <source>
        <dbReference type="ARBA" id="ARBA00022741"/>
    </source>
</evidence>
<dbReference type="PANTHER" id="PTHR43065:SF42">
    <property type="entry name" value="TWO-COMPONENT SENSOR PPRA"/>
    <property type="match status" value="1"/>
</dbReference>
<dbReference type="EMBL" id="JAVDXO010000005">
    <property type="protein sequence ID" value="MDR7307348.1"/>
    <property type="molecule type" value="Genomic_DNA"/>
</dbReference>
<dbReference type="InterPro" id="IPR005467">
    <property type="entry name" value="His_kinase_dom"/>
</dbReference>
<evidence type="ECO:0000313" key="13">
    <source>
        <dbReference type="Proteomes" id="UP001268089"/>
    </source>
</evidence>
<gene>
    <name evidence="12" type="ORF">J2X15_002635</name>
</gene>
<dbReference type="SMART" id="SM00086">
    <property type="entry name" value="PAC"/>
    <property type="match status" value="3"/>
</dbReference>
<keyword evidence="5" id="KW-0547">Nucleotide-binding</keyword>
<keyword evidence="3" id="KW-0597">Phosphoprotein</keyword>
<keyword evidence="8" id="KW-0902">Two-component regulatory system</keyword>
<dbReference type="SMART" id="SM00091">
    <property type="entry name" value="PAS"/>
    <property type="match status" value="3"/>
</dbReference>
<accession>A0ABU1ZP88</accession>
<feature type="domain" description="PAS" evidence="10">
    <location>
        <begin position="165"/>
        <end position="211"/>
    </location>
</feature>
<feature type="domain" description="PAC" evidence="11">
    <location>
        <begin position="217"/>
        <end position="267"/>
    </location>
</feature>
<sequence length="690" mass="76574">MGILARLLPKALKRRLLAALSDGEDKFSRVFNTSAEWIVITRLDDSTIAEVNTGFETISGYQRDEVLGRRMADFNVWAQPAQRTALIAEMLQNGSARNHLVTLRRRDGSLRDCMVNCALIALDGTANSHAVWIARDITEHNVVYEQFKAAFRLTPDFMSISRMDDGKYVEVNAAFERITGIRHDDAIGKTSTELHIWAEPEKRRDLTRLLRTEGAVSDYPMALNARDGQVREALVNAASFESRGERYLIALLRDVTDERRAARALQQSESRFSRLFEQSPLPMCYSSTQNDFQTTQWNLAWFDAFGFDPVHDQGKSGLTLGIWVNPEDRARLMGMTAAGTAFTDVEVQMRRHDGELRWISLSTRLFEEMDRTMVLFTYFDITERRRAQQGILELNTQLEARVARRTAELQGANQELSETLDTLKVAKNHLVQSEKLAALGALVAGVAHELNTPIGNGLTVASSLEHRIRDFRHLAATGLRKSDLQGFLDDMQLASDIMVRNLGRSAALVASFKQVAVDQTSSQRRKFDLAAVVGEILVTLNPAIRKTACTVSTRIDEALTMDSYPGPLGQVLTNLINNAVLHGFEPGEEGKIEVQAWAKDSQHVVIEVRDSGHGIQSEDLHRVFDPFFTTRLGQGGSGLGLHIVHNLVGSVLGGRIEVHSRPGAGATFSMTLPITAPERLDATAAPISDG</sequence>
<dbReference type="Pfam" id="PF13188">
    <property type="entry name" value="PAS_8"/>
    <property type="match status" value="1"/>
</dbReference>
<feature type="domain" description="PAS" evidence="10">
    <location>
        <begin position="23"/>
        <end position="69"/>
    </location>
</feature>
<comment type="catalytic activity">
    <reaction evidence="1">
        <text>ATP + protein L-histidine = ADP + protein N-phospho-L-histidine.</text>
        <dbReference type="EC" id="2.7.13.3"/>
    </reaction>
</comment>
<evidence type="ECO:0000256" key="8">
    <source>
        <dbReference type="ARBA" id="ARBA00023012"/>
    </source>
</evidence>
<organism evidence="12 13">
    <name type="scientific">Rhodoferax saidenbachensis</name>
    <dbReference type="NCBI Taxonomy" id="1484693"/>
    <lineage>
        <taxon>Bacteria</taxon>
        <taxon>Pseudomonadati</taxon>
        <taxon>Pseudomonadota</taxon>
        <taxon>Betaproteobacteria</taxon>
        <taxon>Burkholderiales</taxon>
        <taxon>Comamonadaceae</taxon>
        <taxon>Rhodoferax</taxon>
    </lineage>
</organism>
<dbReference type="SUPFAM" id="SSF55785">
    <property type="entry name" value="PYP-like sensor domain (PAS domain)"/>
    <property type="match status" value="3"/>
</dbReference>
<dbReference type="InterPro" id="IPR036890">
    <property type="entry name" value="HATPase_C_sf"/>
</dbReference>